<sequence length="86" mass="9146">MATDPILTINETLAPYINLLKTSRPISSVPRRNSLSGAASKFPTVLFGGYGDITGASTAANIRSIKRIKLTMATLFLANLPAIVLK</sequence>
<proteinExistence type="predicted"/>
<comment type="caution">
    <text evidence="1">The sequence shown here is derived from an EMBL/GenBank/DDBJ whole genome shotgun (WGS) entry which is preliminary data.</text>
</comment>
<dbReference type="EMBL" id="VSSQ01007059">
    <property type="protein sequence ID" value="MPM34721.1"/>
    <property type="molecule type" value="Genomic_DNA"/>
</dbReference>
<organism evidence="1">
    <name type="scientific">bioreactor metagenome</name>
    <dbReference type="NCBI Taxonomy" id="1076179"/>
    <lineage>
        <taxon>unclassified sequences</taxon>
        <taxon>metagenomes</taxon>
        <taxon>ecological metagenomes</taxon>
    </lineage>
</organism>
<protein>
    <submittedName>
        <fullName evidence="1">Uncharacterized protein</fullName>
    </submittedName>
</protein>
<accession>A0A644Z405</accession>
<name>A0A644Z405_9ZZZZ</name>
<dbReference type="AlphaFoldDB" id="A0A644Z405"/>
<evidence type="ECO:0000313" key="1">
    <source>
        <dbReference type="EMBL" id="MPM34721.1"/>
    </source>
</evidence>
<gene>
    <name evidence="1" type="ORF">SDC9_81308</name>
</gene>
<reference evidence="1" key="1">
    <citation type="submission" date="2019-08" db="EMBL/GenBank/DDBJ databases">
        <authorList>
            <person name="Kucharzyk K."/>
            <person name="Murdoch R.W."/>
            <person name="Higgins S."/>
            <person name="Loffler F."/>
        </authorList>
    </citation>
    <scope>NUCLEOTIDE SEQUENCE</scope>
</reference>